<dbReference type="EMBL" id="JBBWWQ010000019">
    <property type="protein sequence ID" value="KAK8919111.1"/>
    <property type="molecule type" value="Genomic_DNA"/>
</dbReference>
<feature type="region of interest" description="Disordered" evidence="6">
    <location>
        <begin position="204"/>
        <end position="406"/>
    </location>
</feature>
<name>A0AAP0FW98_9ASPA</name>
<dbReference type="InterPro" id="IPR009011">
    <property type="entry name" value="Man6P_isomerase_rcpt-bd_dom_sf"/>
</dbReference>
<evidence type="ECO:0000256" key="5">
    <source>
        <dbReference type="SAM" id="Coils"/>
    </source>
</evidence>
<feature type="chain" id="PRO_5042985418" description="Glucosidase 2 subunit beta" evidence="7">
    <location>
        <begin position="23"/>
        <end position="599"/>
    </location>
</feature>
<dbReference type="InterPro" id="IPR039794">
    <property type="entry name" value="Gtb1-like"/>
</dbReference>
<dbReference type="Proteomes" id="UP001418222">
    <property type="component" value="Unassembled WGS sequence"/>
</dbReference>
<evidence type="ECO:0000256" key="3">
    <source>
        <dbReference type="ARBA" id="ARBA00022824"/>
    </source>
</evidence>
<keyword evidence="2 7" id="KW-0732">Signal</keyword>
<dbReference type="Gene3D" id="2.70.130.10">
    <property type="entry name" value="Mannose-6-phosphate receptor binding domain"/>
    <property type="match status" value="1"/>
</dbReference>
<feature type="compositionally biased region" description="Acidic residues" evidence="6">
    <location>
        <begin position="272"/>
        <end position="283"/>
    </location>
</feature>
<dbReference type="PANTHER" id="PTHR12630">
    <property type="entry name" value="N-LINKED OLIGOSACCHARIDE PROCESSING"/>
    <property type="match status" value="1"/>
</dbReference>
<keyword evidence="5" id="KW-0175">Coiled coil</keyword>
<dbReference type="Pfam" id="PF12999">
    <property type="entry name" value="PRKCSH-like"/>
    <property type="match status" value="1"/>
</dbReference>
<feature type="compositionally biased region" description="Basic and acidic residues" evidence="6">
    <location>
        <begin position="238"/>
        <end position="262"/>
    </location>
</feature>
<dbReference type="GO" id="GO:0006491">
    <property type="term" value="P:N-glycan processing"/>
    <property type="evidence" value="ECO:0007669"/>
    <property type="project" value="TreeGrafter"/>
</dbReference>
<organism evidence="9 10">
    <name type="scientific">Platanthera zijinensis</name>
    <dbReference type="NCBI Taxonomy" id="2320716"/>
    <lineage>
        <taxon>Eukaryota</taxon>
        <taxon>Viridiplantae</taxon>
        <taxon>Streptophyta</taxon>
        <taxon>Embryophyta</taxon>
        <taxon>Tracheophyta</taxon>
        <taxon>Spermatophyta</taxon>
        <taxon>Magnoliopsida</taxon>
        <taxon>Liliopsida</taxon>
        <taxon>Asparagales</taxon>
        <taxon>Orchidaceae</taxon>
        <taxon>Orchidoideae</taxon>
        <taxon>Orchideae</taxon>
        <taxon>Orchidinae</taxon>
        <taxon>Platanthera</taxon>
    </lineage>
</organism>
<reference evidence="9 10" key="1">
    <citation type="journal article" date="2022" name="Nat. Plants">
        <title>Genomes of leafy and leafless Platanthera orchids illuminate the evolution of mycoheterotrophy.</title>
        <authorList>
            <person name="Li M.H."/>
            <person name="Liu K.W."/>
            <person name="Li Z."/>
            <person name="Lu H.C."/>
            <person name="Ye Q.L."/>
            <person name="Zhang D."/>
            <person name="Wang J.Y."/>
            <person name="Li Y.F."/>
            <person name="Zhong Z.M."/>
            <person name="Liu X."/>
            <person name="Yu X."/>
            <person name="Liu D.K."/>
            <person name="Tu X.D."/>
            <person name="Liu B."/>
            <person name="Hao Y."/>
            <person name="Liao X.Y."/>
            <person name="Jiang Y.T."/>
            <person name="Sun W.H."/>
            <person name="Chen J."/>
            <person name="Chen Y.Q."/>
            <person name="Ai Y."/>
            <person name="Zhai J.W."/>
            <person name="Wu S.S."/>
            <person name="Zhou Z."/>
            <person name="Hsiao Y.Y."/>
            <person name="Wu W.L."/>
            <person name="Chen Y.Y."/>
            <person name="Lin Y.F."/>
            <person name="Hsu J.L."/>
            <person name="Li C.Y."/>
            <person name="Wang Z.W."/>
            <person name="Zhao X."/>
            <person name="Zhong W.Y."/>
            <person name="Ma X.K."/>
            <person name="Ma L."/>
            <person name="Huang J."/>
            <person name="Chen G.Z."/>
            <person name="Huang M.Z."/>
            <person name="Huang L."/>
            <person name="Peng D.H."/>
            <person name="Luo Y.B."/>
            <person name="Zou S.Q."/>
            <person name="Chen S.P."/>
            <person name="Lan S."/>
            <person name="Tsai W.C."/>
            <person name="Van de Peer Y."/>
            <person name="Liu Z.J."/>
        </authorList>
    </citation>
    <scope>NUCLEOTIDE SEQUENCE [LARGE SCALE GENOMIC DNA]</scope>
    <source>
        <strain evidence="9">Lor287</strain>
    </source>
</reference>
<dbReference type="SUPFAM" id="SSF50911">
    <property type="entry name" value="Mannose 6-phosphate receptor domain"/>
    <property type="match status" value="1"/>
</dbReference>
<keyword evidence="4" id="KW-1015">Disulfide bond</keyword>
<feature type="compositionally biased region" description="Acidic residues" evidence="6">
    <location>
        <begin position="365"/>
        <end position="383"/>
    </location>
</feature>
<sequence length="599" mass="67904">MAFMEADLRFALLLAIFFIVSASRSTSLPNKESLGIDPQDLGYYKSNVIKCKDGSKKITKQQLNDEFCDCPDGTDEPGTSACPEGKFYCQNVGHIPIKIFSSRVNDAICDCCDGSDEYRSNANCPNTCWEAGKAARGKLKKKIETFKEGVVLRKVEIEKANQAYAKDEADLAKLKSDEKMLKDLVQKLKEQKEVIDKLEEERLKKEQDEKTLREEKEKSMEEATEMGETQHDGAVNNKQDESIDSHDIAVESGNDNRDDREAASSQAVEQYIGEDLDDGDVSEIADTSPYESPKQDKGDSSTSEELSREELGRLVASRWTGESADQKTDNIGNVEEEHMDIDPLVTNEHKVSPSETEEDGAKYNDDDDSYEDDKDEDFEEDHADSDGSYITDEYENPDPADTTVGSSSSWLDKIQLTVQNVLQAFNFFKTPVNVSDAVHIRKEYDDTSSKLSKLQSRVSSLTEKLKHDFGNEKEFYLFYDQCFESKQNKYVYKICPFKQASQVEGYGNTRLGSWDKFEESYRVMAFSGGEKCWNGPDRSLKVRLRCGLKNEISDVDEPSRCEYTAFMSTPSLCVEEKLKELEKKLDQMNTRETQNRDEL</sequence>
<dbReference type="PROSITE" id="PS51914">
    <property type="entry name" value="MRH"/>
    <property type="match status" value="1"/>
</dbReference>
<evidence type="ECO:0000256" key="6">
    <source>
        <dbReference type="SAM" id="MobiDB-lite"/>
    </source>
</evidence>
<dbReference type="InterPro" id="IPR028146">
    <property type="entry name" value="PRKCSH_N"/>
</dbReference>
<gene>
    <name evidence="9" type="ORF">KSP39_PZI021622</name>
</gene>
<feature type="compositionally biased region" description="Basic and acidic residues" evidence="6">
    <location>
        <begin position="293"/>
        <end position="312"/>
    </location>
</feature>
<dbReference type="AlphaFoldDB" id="A0AAP0FW98"/>
<evidence type="ECO:0000313" key="9">
    <source>
        <dbReference type="EMBL" id="KAK8919111.1"/>
    </source>
</evidence>
<feature type="signal peptide" evidence="7">
    <location>
        <begin position="1"/>
        <end position="22"/>
    </location>
</feature>
<evidence type="ECO:0000256" key="2">
    <source>
        <dbReference type="ARBA" id="ARBA00022729"/>
    </source>
</evidence>
<proteinExistence type="predicted"/>
<dbReference type="InterPro" id="IPR036607">
    <property type="entry name" value="PRKCSH"/>
</dbReference>
<evidence type="ECO:0000256" key="4">
    <source>
        <dbReference type="ARBA" id="ARBA00023157"/>
    </source>
</evidence>
<feature type="coiled-coil region" evidence="5">
    <location>
        <begin position="571"/>
        <end position="598"/>
    </location>
</feature>
<keyword evidence="3" id="KW-0256">Endoplasmic reticulum</keyword>
<evidence type="ECO:0000256" key="7">
    <source>
        <dbReference type="SAM" id="SignalP"/>
    </source>
</evidence>
<dbReference type="InterPro" id="IPR044865">
    <property type="entry name" value="MRH_dom"/>
</dbReference>
<comment type="caution">
    <text evidence="9">The sequence shown here is derived from an EMBL/GenBank/DDBJ whole genome shotgun (WGS) entry which is preliminary data.</text>
</comment>
<dbReference type="GO" id="GO:0017177">
    <property type="term" value="C:glucosidase II complex"/>
    <property type="evidence" value="ECO:0007669"/>
    <property type="project" value="TreeGrafter"/>
</dbReference>
<keyword evidence="10" id="KW-1185">Reference proteome</keyword>
<dbReference type="PANTHER" id="PTHR12630:SF1">
    <property type="entry name" value="GLUCOSIDASE 2 SUBUNIT BETA"/>
    <property type="match status" value="1"/>
</dbReference>
<protein>
    <recommendedName>
        <fullName evidence="1">Glucosidase 2 subunit beta</fullName>
    </recommendedName>
</protein>
<feature type="compositionally biased region" description="Basic and acidic residues" evidence="6">
    <location>
        <begin position="204"/>
        <end position="221"/>
    </location>
</feature>
<accession>A0AAP0FW98</accession>
<dbReference type="Pfam" id="PF13015">
    <property type="entry name" value="PRKCSH_1"/>
    <property type="match status" value="1"/>
</dbReference>
<evidence type="ECO:0000313" key="10">
    <source>
        <dbReference type="Proteomes" id="UP001418222"/>
    </source>
</evidence>
<feature type="domain" description="MRH" evidence="8">
    <location>
        <begin position="480"/>
        <end position="575"/>
    </location>
</feature>
<evidence type="ECO:0000256" key="1">
    <source>
        <dbReference type="ARBA" id="ARBA00022387"/>
    </source>
</evidence>
<evidence type="ECO:0000259" key="8">
    <source>
        <dbReference type="PROSITE" id="PS51914"/>
    </source>
</evidence>